<organism evidence="1 2">
    <name type="scientific">Entomophthora muscae</name>
    <dbReference type="NCBI Taxonomy" id="34485"/>
    <lineage>
        <taxon>Eukaryota</taxon>
        <taxon>Fungi</taxon>
        <taxon>Fungi incertae sedis</taxon>
        <taxon>Zoopagomycota</taxon>
        <taxon>Entomophthoromycotina</taxon>
        <taxon>Entomophthoromycetes</taxon>
        <taxon>Entomophthorales</taxon>
        <taxon>Entomophthoraceae</taxon>
        <taxon>Entomophthora</taxon>
    </lineage>
</organism>
<proteinExistence type="predicted"/>
<keyword evidence="2" id="KW-1185">Reference proteome</keyword>
<gene>
    <name evidence="1" type="ORF">DSO57_1017484</name>
</gene>
<name>A0ACC2RVT3_9FUNG</name>
<accession>A0ACC2RVT3</accession>
<dbReference type="Proteomes" id="UP001165960">
    <property type="component" value="Unassembled WGS sequence"/>
</dbReference>
<protein>
    <submittedName>
        <fullName evidence="1">Uncharacterized protein</fullName>
    </submittedName>
</protein>
<evidence type="ECO:0000313" key="2">
    <source>
        <dbReference type="Proteomes" id="UP001165960"/>
    </source>
</evidence>
<dbReference type="EMBL" id="QTSX02006463">
    <property type="protein sequence ID" value="KAJ9054180.1"/>
    <property type="molecule type" value="Genomic_DNA"/>
</dbReference>
<evidence type="ECO:0000313" key="1">
    <source>
        <dbReference type="EMBL" id="KAJ9054180.1"/>
    </source>
</evidence>
<reference evidence="1" key="1">
    <citation type="submission" date="2022-04" db="EMBL/GenBank/DDBJ databases">
        <title>Genome of the entomopathogenic fungus Entomophthora muscae.</title>
        <authorList>
            <person name="Elya C."/>
            <person name="Lovett B.R."/>
            <person name="Lee E."/>
            <person name="Macias A.M."/>
            <person name="Hajek A.E."/>
            <person name="De Bivort B.L."/>
            <person name="Kasson M.T."/>
            <person name="De Fine Licht H.H."/>
            <person name="Stajich J.E."/>
        </authorList>
    </citation>
    <scope>NUCLEOTIDE SEQUENCE</scope>
    <source>
        <strain evidence="1">Berkeley</strain>
    </source>
</reference>
<sequence>MRLLNLFLIGGVLTFPVIDTTVSKSLSSLSSAFSRIARQAQPSPVNKVRVKKDLRAAAQASTWRQSFPEPSRSQPPTRPRSNSAKTKELPYYKEKKRNRKNLNLLDLMYGGDDHPDQYVKGGRARRSTPVTFAPAKLEPAILRGTFERTKYPCGIEYTGKLTETDQCQENILVN</sequence>
<comment type="caution">
    <text evidence="1">The sequence shown here is derived from an EMBL/GenBank/DDBJ whole genome shotgun (WGS) entry which is preliminary data.</text>
</comment>